<dbReference type="Gene3D" id="2.40.50.1070">
    <property type="match status" value="1"/>
</dbReference>
<feature type="region of interest" description="Disordered" evidence="5">
    <location>
        <begin position="1"/>
        <end position="28"/>
    </location>
</feature>
<dbReference type="PANTHER" id="PTHR11061">
    <property type="entry name" value="RNA M5U METHYLTRANSFERASE"/>
    <property type="match status" value="1"/>
</dbReference>
<dbReference type="InterPro" id="IPR030391">
    <property type="entry name" value="MeTrfase_TrmA_CS"/>
</dbReference>
<evidence type="ECO:0000256" key="1">
    <source>
        <dbReference type="ARBA" id="ARBA00022603"/>
    </source>
</evidence>
<dbReference type="PROSITE" id="PS01231">
    <property type="entry name" value="TRMA_2"/>
    <property type="match status" value="1"/>
</dbReference>
<feature type="compositionally biased region" description="Basic residues" evidence="5">
    <location>
        <begin position="7"/>
        <end position="17"/>
    </location>
</feature>
<dbReference type="CDD" id="cd02440">
    <property type="entry name" value="AdoMet_MTases"/>
    <property type="match status" value="1"/>
</dbReference>
<evidence type="ECO:0000256" key="3">
    <source>
        <dbReference type="ARBA" id="ARBA00022691"/>
    </source>
</evidence>
<dbReference type="AlphaFoldDB" id="A0A133S6U4"/>
<dbReference type="SUPFAM" id="SSF50249">
    <property type="entry name" value="Nucleic acid-binding proteins"/>
    <property type="match status" value="1"/>
</dbReference>
<sequence length="576" mass="64119">MNGTGRTSRKHKSKGRQQHTGGKLSKKQQAILNAPVKLGEEVLVIIHGIGSSGEGVGRVDDFTVFVPFALPGETVKVSINMVKKTYATGKLIDIVTPASNRIEPTCNLYGVCGGCQLQHITYEGQLSLKTQKVKDVIERIGHQNPDFVKPALGPKEPWAYRNKMQMPVGGAGGDIQMGFYAMGSHDIVQGTNCPIQDDGNNTIAQVCYDIAKELDVEPYDEHTGKGVLRHVIGRIGQSGWMVILVTATDYLPQHEEWVKNITNRIPQVETIVHNVNGKRTNVILGAKNNILYGDGTITDHIKDLRFTLSPHSFFQVNPEQTTVLYDQALAYADLKGDEIVIDAYCGTGTISLFLAHKAKHVIGIEIVEPAIINARENARRNGYDNTEFIVADAAVEMPKLYKAGVRPDVIVFDPIRAGCKEEVLTSAASMEPNRIVYVSCNPATMARDIEILTHYGYELKEVQPVDMFPMTAHVETVALLSKLDVDKHIEVEIELDELDLTSAESKATYAQIKEYVWNKFELKVPTLYIAQIKRKCGIELREHYNKSKKEKQIIPQCTPEKEEAIMDALRHFKMIE</sequence>
<evidence type="ECO:0000256" key="5">
    <source>
        <dbReference type="SAM" id="MobiDB-lite"/>
    </source>
</evidence>
<dbReference type="FunFam" id="2.40.50.140:FF:000097">
    <property type="entry name" value="23S rRNA (uracil(1939)-C(5))-methyltransferase RlmD"/>
    <property type="match status" value="1"/>
</dbReference>
<dbReference type="GO" id="GO:0070041">
    <property type="term" value="F:rRNA (uridine-C5-)-methyltransferase activity"/>
    <property type="evidence" value="ECO:0007669"/>
    <property type="project" value="UniProtKB-ARBA"/>
</dbReference>
<feature type="domain" description="TRAM" evidence="6">
    <location>
        <begin position="35"/>
        <end position="93"/>
    </location>
</feature>
<evidence type="ECO:0000256" key="4">
    <source>
        <dbReference type="PROSITE-ProRule" id="PRU01024"/>
    </source>
</evidence>
<dbReference type="SUPFAM" id="SSF53335">
    <property type="entry name" value="S-adenosyl-L-methionine-dependent methyltransferases"/>
    <property type="match status" value="1"/>
</dbReference>
<protein>
    <submittedName>
        <fullName evidence="7">23S rRNA (Uracil-5-)-methyltransferase RumA</fullName>
    </submittedName>
</protein>
<dbReference type="Proteomes" id="UP000070226">
    <property type="component" value="Unassembled WGS sequence"/>
</dbReference>
<feature type="binding site" evidence="4">
    <location>
        <position position="365"/>
    </location>
    <ligand>
        <name>S-adenosyl-L-methionine</name>
        <dbReference type="ChEBI" id="CHEBI:59789"/>
    </ligand>
</feature>
<accession>A0A133S6U4</accession>
<keyword evidence="1 4" id="KW-0489">Methyltransferase</keyword>
<evidence type="ECO:0000256" key="2">
    <source>
        <dbReference type="ARBA" id="ARBA00022679"/>
    </source>
</evidence>
<dbReference type="NCBIfam" id="TIGR00479">
    <property type="entry name" value="rumA"/>
    <property type="match status" value="1"/>
</dbReference>
<evidence type="ECO:0000313" key="8">
    <source>
        <dbReference type="Proteomes" id="UP000070226"/>
    </source>
</evidence>
<dbReference type="PROSITE" id="PS51687">
    <property type="entry name" value="SAM_MT_RNA_M5U"/>
    <property type="match status" value="1"/>
</dbReference>
<dbReference type="PROSITE" id="PS50926">
    <property type="entry name" value="TRAM"/>
    <property type="match status" value="1"/>
</dbReference>
<dbReference type="GO" id="GO:0070475">
    <property type="term" value="P:rRNA base methylation"/>
    <property type="evidence" value="ECO:0007669"/>
    <property type="project" value="TreeGrafter"/>
</dbReference>
<dbReference type="Pfam" id="PF05958">
    <property type="entry name" value="tRNA_U5-meth_tr"/>
    <property type="match status" value="1"/>
</dbReference>
<dbReference type="Gene3D" id="3.40.50.150">
    <property type="entry name" value="Vaccinia Virus protein VP39"/>
    <property type="match status" value="1"/>
</dbReference>
<dbReference type="PATRIC" id="fig|39777.7.peg.164"/>
<dbReference type="InterPro" id="IPR002792">
    <property type="entry name" value="TRAM_dom"/>
</dbReference>
<dbReference type="FunFam" id="3.40.50.150:FF:000009">
    <property type="entry name" value="23S rRNA (Uracil(1939)-C(5))-methyltransferase RlmD"/>
    <property type="match status" value="1"/>
</dbReference>
<dbReference type="FunFam" id="2.40.50.1070:FF:000003">
    <property type="entry name" value="23S rRNA (Uracil-5-)-methyltransferase RumA"/>
    <property type="match status" value="1"/>
</dbReference>
<keyword evidence="2 4" id="KW-0808">Transferase</keyword>
<comment type="similarity">
    <text evidence="4">Belongs to the class I-like SAM-binding methyltransferase superfamily. RNA M5U methyltransferase family.</text>
</comment>
<evidence type="ECO:0000259" key="6">
    <source>
        <dbReference type="PROSITE" id="PS50926"/>
    </source>
</evidence>
<gene>
    <name evidence="7" type="ORF">HMPREF3233_00171</name>
</gene>
<reference evidence="7 8" key="1">
    <citation type="submission" date="2016-01" db="EMBL/GenBank/DDBJ databases">
        <authorList>
            <person name="Oliw E.H."/>
        </authorList>
    </citation>
    <scope>NUCLEOTIDE SEQUENCE [LARGE SCALE GENOMIC DNA]</scope>
    <source>
        <strain evidence="7 8">CMW7756B</strain>
    </source>
</reference>
<comment type="caution">
    <text evidence="7">The sequence shown here is derived from an EMBL/GenBank/DDBJ whole genome shotgun (WGS) entry which is preliminary data.</text>
</comment>
<dbReference type="EMBL" id="LRQT01000004">
    <property type="protein sequence ID" value="KXA65401.1"/>
    <property type="molecule type" value="Genomic_DNA"/>
</dbReference>
<proteinExistence type="inferred from homology"/>
<evidence type="ECO:0000313" key="7">
    <source>
        <dbReference type="EMBL" id="KXA65401.1"/>
    </source>
</evidence>
<dbReference type="STRING" id="39777.B7L28_03445"/>
<feature type="active site" description="Nucleophile" evidence="4">
    <location>
        <position position="440"/>
    </location>
</feature>
<keyword evidence="3 4" id="KW-0949">S-adenosyl-L-methionine</keyword>
<feature type="binding site" evidence="4">
    <location>
        <position position="413"/>
    </location>
    <ligand>
        <name>S-adenosyl-L-methionine</name>
        <dbReference type="ChEBI" id="CHEBI:59789"/>
    </ligand>
</feature>
<dbReference type="InterPro" id="IPR010280">
    <property type="entry name" value="U5_MeTrfase_fam"/>
</dbReference>
<name>A0A133S6U4_9FIRM</name>
<dbReference type="PANTHER" id="PTHR11061:SF30">
    <property type="entry name" value="TRNA (URACIL(54)-C(5))-METHYLTRANSFERASE"/>
    <property type="match status" value="1"/>
</dbReference>
<dbReference type="Pfam" id="PF01938">
    <property type="entry name" value="TRAM"/>
    <property type="match status" value="1"/>
</dbReference>
<feature type="binding site" evidence="4">
    <location>
        <position position="315"/>
    </location>
    <ligand>
        <name>S-adenosyl-L-methionine</name>
        <dbReference type="ChEBI" id="CHEBI:59789"/>
    </ligand>
</feature>
<dbReference type="InterPro" id="IPR012340">
    <property type="entry name" value="NA-bd_OB-fold"/>
</dbReference>
<dbReference type="InterPro" id="IPR029063">
    <property type="entry name" value="SAM-dependent_MTases_sf"/>
</dbReference>
<organism evidence="7">
    <name type="scientific">Veillonella atypica</name>
    <dbReference type="NCBI Taxonomy" id="39777"/>
    <lineage>
        <taxon>Bacteria</taxon>
        <taxon>Bacillati</taxon>
        <taxon>Bacillota</taxon>
        <taxon>Negativicutes</taxon>
        <taxon>Veillonellales</taxon>
        <taxon>Veillonellaceae</taxon>
        <taxon>Veillonella</taxon>
    </lineage>
</organism>
<dbReference type="Gene3D" id="2.40.50.140">
    <property type="entry name" value="Nucleic acid-binding proteins"/>
    <property type="match status" value="1"/>
</dbReference>
<feature type="binding site" evidence="4">
    <location>
        <position position="344"/>
    </location>
    <ligand>
        <name>S-adenosyl-L-methionine</name>
        <dbReference type="ChEBI" id="CHEBI:59789"/>
    </ligand>
</feature>